<dbReference type="EMBL" id="HACG01000286">
    <property type="protein sequence ID" value="CEK47151.1"/>
    <property type="molecule type" value="Transcribed_RNA"/>
</dbReference>
<feature type="region of interest" description="Disordered" evidence="1">
    <location>
        <begin position="24"/>
        <end position="60"/>
    </location>
</feature>
<feature type="non-terminal residue" evidence="2">
    <location>
        <position position="1"/>
    </location>
</feature>
<dbReference type="AlphaFoldDB" id="A0A0B6XUF2"/>
<reference evidence="2" key="1">
    <citation type="submission" date="2014-12" db="EMBL/GenBank/DDBJ databases">
        <title>Insight into the proteome of Arion vulgaris.</title>
        <authorList>
            <person name="Aradska J."/>
            <person name="Bulat T."/>
            <person name="Smidak R."/>
            <person name="Sarate P."/>
            <person name="Gangsoo J."/>
            <person name="Sialana F."/>
            <person name="Bilban M."/>
            <person name="Lubec G."/>
        </authorList>
    </citation>
    <scope>NUCLEOTIDE SEQUENCE</scope>
    <source>
        <tissue evidence="2">Skin</tissue>
    </source>
</reference>
<accession>A0A0B6XUF2</accession>
<gene>
    <name evidence="2" type="primary">ORF671</name>
</gene>
<name>A0A0B6XUF2_9EUPU</name>
<evidence type="ECO:0000313" key="2">
    <source>
        <dbReference type="EMBL" id="CEK47151.1"/>
    </source>
</evidence>
<organism evidence="2">
    <name type="scientific">Arion vulgaris</name>
    <dbReference type="NCBI Taxonomy" id="1028688"/>
    <lineage>
        <taxon>Eukaryota</taxon>
        <taxon>Metazoa</taxon>
        <taxon>Spiralia</taxon>
        <taxon>Lophotrochozoa</taxon>
        <taxon>Mollusca</taxon>
        <taxon>Gastropoda</taxon>
        <taxon>Heterobranchia</taxon>
        <taxon>Euthyneura</taxon>
        <taxon>Panpulmonata</taxon>
        <taxon>Eupulmonata</taxon>
        <taxon>Stylommatophora</taxon>
        <taxon>Helicina</taxon>
        <taxon>Arionoidea</taxon>
        <taxon>Arionidae</taxon>
        <taxon>Arion</taxon>
    </lineage>
</organism>
<evidence type="ECO:0000256" key="1">
    <source>
        <dbReference type="SAM" id="MobiDB-lite"/>
    </source>
</evidence>
<protein>
    <submittedName>
        <fullName evidence="2">Uncharacterized protein</fullName>
    </submittedName>
</protein>
<feature type="non-terminal residue" evidence="2">
    <location>
        <position position="92"/>
    </location>
</feature>
<proteinExistence type="predicted"/>
<sequence>HGIIEISEQHKTTNLKSFCEHHSDVTSSTIRVPDCEQTSEKQNISVRSPSDRKGTSKNEPSCDVEAIIMGKDQWSSNRLVLNYLKTLPLNQK</sequence>